<feature type="compositionally biased region" description="Polar residues" evidence="2">
    <location>
        <begin position="483"/>
        <end position="494"/>
    </location>
</feature>
<protein>
    <submittedName>
        <fullName evidence="3">Uncharacterized protein</fullName>
    </submittedName>
</protein>
<dbReference type="EMBL" id="JALJOV010000107">
    <property type="protein sequence ID" value="KAK9867133.1"/>
    <property type="molecule type" value="Genomic_DNA"/>
</dbReference>
<feature type="compositionally biased region" description="Polar residues" evidence="2">
    <location>
        <begin position="507"/>
        <end position="530"/>
    </location>
</feature>
<reference evidence="3 4" key="1">
    <citation type="journal article" date="2024" name="Nat. Commun.">
        <title>Phylogenomics reveals the evolutionary origins of lichenization in chlorophyte algae.</title>
        <authorList>
            <person name="Puginier C."/>
            <person name="Libourel C."/>
            <person name="Otte J."/>
            <person name="Skaloud P."/>
            <person name="Haon M."/>
            <person name="Grisel S."/>
            <person name="Petersen M."/>
            <person name="Berrin J.G."/>
            <person name="Delaux P.M."/>
            <person name="Dal Grande F."/>
            <person name="Keller J."/>
        </authorList>
    </citation>
    <scope>NUCLEOTIDE SEQUENCE [LARGE SCALE GENOMIC DNA]</scope>
    <source>
        <strain evidence="3 4">SAG 2523</strain>
    </source>
</reference>
<feature type="compositionally biased region" description="Acidic residues" evidence="2">
    <location>
        <begin position="13"/>
        <end position="28"/>
    </location>
</feature>
<keyword evidence="1" id="KW-0175">Coiled coil</keyword>
<evidence type="ECO:0000256" key="2">
    <source>
        <dbReference type="SAM" id="MobiDB-lite"/>
    </source>
</evidence>
<accession>A0AAW1TE72</accession>
<dbReference type="Proteomes" id="UP001485043">
    <property type="component" value="Unassembled WGS sequence"/>
</dbReference>
<feature type="region of interest" description="Disordered" evidence="2">
    <location>
        <begin position="310"/>
        <end position="339"/>
    </location>
</feature>
<proteinExistence type="predicted"/>
<dbReference type="AlphaFoldDB" id="A0AAW1TE72"/>
<evidence type="ECO:0000256" key="1">
    <source>
        <dbReference type="SAM" id="Coils"/>
    </source>
</evidence>
<evidence type="ECO:0000313" key="3">
    <source>
        <dbReference type="EMBL" id="KAK9867133.1"/>
    </source>
</evidence>
<organism evidence="3 4">
    <name type="scientific">Apatococcus fuscideae</name>
    <dbReference type="NCBI Taxonomy" id="2026836"/>
    <lineage>
        <taxon>Eukaryota</taxon>
        <taxon>Viridiplantae</taxon>
        <taxon>Chlorophyta</taxon>
        <taxon>core chlorophytes</taxon>
        <taxon>Trebouxiophyceae</taxon>
        <taxon>Chlorellales</taxon>
        <taxon>Chlorellaceae</taxon>
        <taxon>Apatococcus</taxon>
    </lineage>
</organism>
<gene>
    <name evidence="3" type="ORF">WJX84_011865</name>
</gene>
<feature type="coiled-coil region" evidence="1">
    <location>
        <begin position="105"/>
        <end position="142"/>
    </location>
</feature>
<feature type="compositionally biased region" description="Low complexity" evidence="2">
    <location>
        <begin position="438"/>
        <end position="482"/>
    </location>
</feature>
<feature type="region of interest" description="Disordered" evidence="2">
    <location>
        <begin position="438"/>
        <end position="531"/>
    </location>
</feature>
<evidence type="ECO:0000313" key="4">
    <source>
        <dbReference type="Proteomes" id="UP001485043"/>
    </source>
</evidence>
<comment type="caution">
    <text evidence="3">The sequence shown here is derived from an EMBL/GenBank/DDBJ whole genome shotgun (WGS) entry which is preliminary data.</text>
</comment>
<keyword evidence="4" id="KW-1185">Reference proteome</keyword>
<feature type="region of interest" description="Disordered" evidence="2">
    <location>
        <begin position="279"/>
        <end position="298"/>
    </location>
</feature>
<sequence length="591" mass="63525">MLTSNLLGHLGDEADDLGDDDQSGDEDGEGRKPQARKPHLQGRFSGRLETKDDEKRLADECRLLGPLLGGTGKRGERCRLTLAKIVRGIASGEVRRYCEGRERLLRELKLLTEQHEQRIKHSQQAQTEAHAMRAEAEQQNLQVMHATLLDQDSNMQNPGLTILSGTVTLPMANAGAAMLSSGQNMAGSASEPVAVMAPGHLTMANGLLTNGMSANGLAPLQNQPHSLLSAPQLETTFAPRPPLAPAMPTVVLPSEDQPPSEMLKAQAETLKLHADIVASNSQSEASQPAKVQAHVKAQSLQAHANATVNASKLAQHSSMGSNDSNDAQDCSAQAAQTLSRQAHQLEEQAVVVGSTIGTHEAFPQGLPLQNGLTHYPQMISRSDPENSQASMTFQASPRFSNASLQLAGSISHHLDHSAQDPSGLGLQQQPTVLQQQPLGLQQQQQPMGLQQHHSGLQQHHSGLQHQNSGLQQLQQPMGLQQQHSGLQQRTSGPSCLSGIQREGSMTKFGNNSMRRTASAQPTLPNSGSSSKRIKYDDLAERQMQAQGLMPLQMPSSSHLQIPQLVSSHTMDSPIPMPISLQTDAFGTMINL</sequence>
<name>A0AAW1TE72_9CHLO</name>
<feature type="region of interest" description="Disordered" evidence="2">
    <location>
        <begin position="1"/>
        <end position="51"/>
    </location>
</feature>